<gene>
    <name evidence="3" type="ORF">ACET3X_008665</name>
</gene>
<dbReference type="SMART" id="SM00235">
    <property type="entry name" value="ZnMc"/>
    <property type="match status" value="1"/>
</dbReference>
<keyword evidence="1" id="KW-0645">Protease</keyword>
<dbReference type="EC" id="3.4.24.-" evidence="1"/>
<evidence type="ECO:0000313" key="4">
    <source>
        <dbReference type="Proteomes" id="UP001578633"/>
    </source>
</evidence>
<keyword evidence="1" id="KW-0378">Hydrolase</keyword>
<dbReference type="Gene3D" id="3.40.390.10">
    <property type="entry name" value="Collagenase (Catalytic Domain)"/>
    <property type="match status" value="1"/>
</dbReference>
<evidence type="ECO:0000256" key="1">
    <source>
        <dbReference type="RuleBase" id="RU361183"/>
    </source>
</evidence>
<dbReference type="Proteomes" id="UP001578633">
    <property type="component" value="Chromosome 8"/>
</dbReference>
<feature type="signal peptide" evidence="1">
    <location>
        <begin position="1"/>
        <end position="25"/>
    </location>
</feature>
<dbReference type="EMBL" id="JBHGVX010000008">
    <property type="protein sequence ID" value="KAL1793683.1"/>
    <property type="molecule type" value="Genomic_DNA"/>
</dbReference>
<accession>A0ABR3UB12</accession>
<feature type="chain" id="PRO_5044989207" description="Metalloendopeptidase" evidence="1">
    <location>
        <begin position="26"/>
        <end position="346"/>
    </location>
</feature>
<dbReference type="Pfam" id="PF01400">
    <property type="entry name" value="Astacin"/>
    <property type="match status" value="1"/>
</dbReference>
<comment type="cofactor">
    <cofactor evidence="1">
        <name>Zn(2+)</name>
        <dbReference type="ChEBI" id="CHEBI:29105"/>
    </cofactor>
    <text evidence="1">Binds 1 zinc ion per subunit.</text>
</comment>
<dbReference type="SUPFAM" id="SSF55486">
    <property type="entry name" value="Metalloproteases ('zincins'), catalytic domain"/>
    <property type="match status" value="1"/>
</dbReference>
<comment type="caution">
    <text evidence="3">The sequence shown here is derived from an EMBL/GenBank/DDBJ whole genome shotgun (WGS) entry which is preliminary data.</text>
</comment>
<proteinExistence type="predicted"/>
<dbReference type="RefSeq" id="XP_069304267.1">
    <property type="nucleotide sequence ID" value="XM_069454863.1"/>
</dbReference>
<keyword evidence="1" id="KW-0862">Zinc</keyword>
<dbReference type="InterPro" id="IPR024079">
    <property type="entry name" value="MetalloPept_cat_dom_sf"/>
</dbReference>
<organism evidence="3 4">
    <name type="scientific">Alternaria dauci</name>
    <dbReference type="NCBI Taxonomy" id="48095"/>
    <lineage>
        <taxon>Eukaryota</taxon>
        <taxon>Fungi</taxon>
        <taxon>Dikarya</taxon>
        <taxon>Ascomycota</taxon>
        <taxon>Pezizomycotina</taxon>
        <taxon>Dothideomycetes</taxon>
        <taxon>Pleosporomycetidae</taxon>
        <taxon>Pleosporales</taxon>
        <taxon>Pleosporineae</taxon>
        <taxon>Pleosporaceae</taxon>
        <taxon>Alternaria</taxon>
        <taxon>Alternaria sect. Porri</taxon>
    </lineage>
</organism>
<protein>
    <recommendedName>
        <fullName evidence="1">Metalloendopeptidase</fullName>
        <ecNumber evidence="1">3.4.24.-</ecNumber>
    </recommendedName>
</protein>
<keyword evidence="4" id="KW-1185">Reference proteome</keyword>
<reference evidence="3 4" key="1">
    <citation type="submission" date="2024-09" db="EMBL/GenBank/DDBJ databases">
        <title>T2T genomes of carrot and Alternaria dauci and their utility for understanding host-pathogen interaction during carrot leaf blight disease.</title>
        <authorList>
            <person name="Liu W."/>
            <person name="Xu S."/>
            <person name="Ou C."/>
            <person name="Liu X."/>
            <person name="Zhuang F."/>
            <person name="Deng X.W."/>
        </authorList>
    </citation>
    <scope>NUCLEOTIDE SEQUENCE [LARGE SCALE GENOMIC DNA]</scope>
    <source>
        <strain evidence="3 4">A2016</strain>
    </source>
</reference>
<dbReference type="PANTHER" id="PTHR10127">
    <property type="entry name" value="DISCOIDIN, CUB, EGF, LAMININ , AND ZINC METALLOPROTEASE DOMAIN CONTAINING"/>
    <property type="match status" value="1"/>
</dbReference>
<dbReference type="GeneID" id="96088987"/>
<dbReference type="PANTHER" id="PTHR10127:SF850">
    <property type="entry name" value="METALLOENDOPEPTIDASE"/>
    <property type="match status" value="1"/>
</dbReference>
<keyword evidence="1" id="KW-0482">Metalloprotease</keyword>
<sequence length="346" mass="39003">MQLPNMQLFFILVTLSGLFFKCPLAYPLSNDTFTRRGYANGTDELDTGGHAGFPSSPEKRWPRLPTYQVLIPWCFRDAASEQAIGAHVIDRAWETWSRVLGPASVQNGHNLLFYHWKAVDGNYYPYCYEANGQWNPRVPPETVVVSYNHVYQPGVQAQASIGYKATENTPGRHWLVMTYDAMTRNPEFAVAHELGHVFGLLHEHQRPDRDYYVGYNCRNVFGFKETLARARADGFTEDQLCNQPGVARRYGWAGAEFVKIPPIPTDVLTPYDYQSIMHYDCRNGADPAVYGPDPTNALLYPIYGFSTAGDQAGILPLKGDKPYPHFTISLGDAAAIRLMYPFYPPA</sequence>
<dbReference type="InterPro" id="IPR006026">
    <property type="entry name" value="Peptidase_Metallo"/>
</dbReference>
<keyword evidence="1" id="KW-0732">Signal</keyword>
<keyword evidence="1" id="KW-0479">Metal-binding</keyword>
<dbReference type="PRINTS" id="PR00480">
    <property type="entry name" value="ASTACIN"/>
</dbReference>
<feature type="domain" description="Peptidase metallopeptidase" evidence="2">
    <location>
        <begin position="57"/>
        <end position="252"/>
    </location>
</feature>
<dbReference type="InterPro" id="IPR001506">
    <property type="entry name" value="Peptidase_M12A"/>
</dbReference>
<name>A0ABR3UB12_9PLEO</name>
<evidence type="ECO:0000313" key="3">
    <source>
        <dbReference type="EMBL" id="KAL1793683.1"/>
    </source>
</evidence>
<evidence type="ECO:0000259" key="2">
    <source>
        <dbReference type="SMART" id="SM00235"/>
    </source>
</evidence>